<sequence>MERQYARWSMMSRLNRRFGSLMAPATCGLILAGLTACTEEPSADTTTANIQGANTQSDSAALTASTAEPDGAEPDGIVTTPESLETDLNSALPKGSTAEQVSAYLADRNIEHSGAQDQSNMAHMGANPDEKLMTAIMRDVKTSALAKQSIAMKFYFDDANKLVRTTVEEVNTGL</sequence>
<gene>
    <name evidence="3" type="ORF">J4G78_09585</name>
</gene>
<accession>A0ABX7SZ38</accession>
<feature type="compositionally biased region" description="Polar residues" evidence="1">
    <location>
        <begin position="49"/>
        <end position="66"/>
    </location>
</feature>
<keyword evidence="2" id="KW-0732">Signal</keyword>
<dbReference type="Proteomes" id="UP000663923">
    <property type="component" value="Chromosome"/>
</dbReference>
<evidence type="ECO:0000313" key="4">
    <source>
        <dbReference type="Proteomes" id="UP000663923"/>
    </source>
</evidence>
<dbReference type="RefSeq" id="WP_207986375.1">
    <property type="nucleotide sequence ID" value="NZ_CP071794.1"/>
</dbReference>
<feature type="chain" id="PRO_5045541124" description="Lipoprotein" evidence="2">
    <location>
        <begin position="39"/>
        <end position="174"/>
    </location>
</feature>
<organism evidence="3 4">
    <name type="scientific">Parasphingorhabdus cellanae</name>
    <dbReference type="NCBI Taxonomy" id="2806553"/>
    <lineage>
        <taxon>Bacteria</taxon>
        <taxon>Pseudomonadati</taxon>
        <taxon>Pseudomonadota</taxon>
        <taxon>Alphaproteobacteria</taxon>
        <taxon>Sphingomonadales</taxon>
        <taxon>Sphingomonadaceae</taxon>
        <taxon>Parasphingorhabdus</taxon>
    </lineage>
</organism>
<protein>
    <recommendedName>
        <fullName evidence="5">Lipoprotein</fullName>
    </recommendedName>
</protein>
<keyword evidence="4" id="KW-1185">Reference proteome</keyword>
<name>A0ABX7SZ38_9SPHN</name>
<proteinExistence type="predicted"/>
<feature type="signal peptide" evidence="2">
    <location>
        <begin position="1"/>
        <end position="38"/>
    </location>
</feature>
<feature type="region of interest" description="Disordered" evidence="1">
    <location>
        <begin position="49"/>
        <end position="83"/>
    </location>
</feature>
<dbReference type="EMBL" id="CP071794">
    <property type="protein sequence ID" value="QTD54541.1"/>
    <property type="molecule type" value="Genomic_DNA"/>
</dbReference>
<evidence type="ECO:0000313" key="3">
    <source>
        <dbReference type="EMBL" id="QTD54541.1"/>
    </source>
</evidence>
<evidence type="ECO:0000256" key="2">
    <source>
        <dbReference type="SAM" id="SignalP"/>
    </source>
</evidence>
<evidence type="ECO:0000256" key="1">
    <source>
        <dbReference type="SAM" id="MobiDB-lite"/>
    </source>
</evidence>
<evidence type="ECO:0008006" key="5">
    <source>
        <dbReference type="Google" id="ProtNLM"/>
    </source>
</evidence>
<reference evidence="3 4" key="1">
    <citation type="submission" date="2021-03" db="EMBL/GenBank/DDBJ databases">
        <title>Complete genome of Parasphingorhabdus_sp.JHSY0214.</title>
        <authorList>
            <person name="Yoo J.H."/>
            <person name="Bae J.W."/>
        </authorList>
    </citation>
    <scope>NUCLEOTIDE SEQUENCE [LARGE SCALE GENOMIC DNA]</scope>
    <source>
        <strain evidence="3 4">JHSY0214</strain>
    </source>
</reference>